<keyword evidence="2" id="KW-1185">Reference proteome</keyword>
<protein>
    <recommendedName>
        <fullName evidence="3">DUF5132 domain-containing protein</fullName>
    </recommendedName>
</protein>
<reference evidence="1 2" key="1">
    <citation type="submission" date="2021-01" db="EMBL/GenBank/DDBJ databases">
        <title>Genomic Encyclopedia of Type Strains, Phase IV (KMG-IV): sequencing the most valuable type-strain genomes for metagenomic binning, comparative biology and taxonomic classification.</title>
        <authorList>
            <person name="Goeker M."/>
        </authorList>
    </citation>
    <scope>NUCLEOTIDE SEQUENCE [LARGE SCALE GENOMIC DNA]</scope>
    <source>
        <strain evidence="1 2">DSM 25890</strain>
    </source>
</reference>
<name>A0ABS2NNC0_9FIRM</name>
<evidence type="ECO:0000313" key="2">
    <source>
        <dbReference type="Proteomes" id="UP001314796"/>
    </source>
</evidence>
<dbReference type="Proteomes" id="UP001314796">
    <property type="component" value="Unassembled WGS sequence"/>
</dbReference>
<evidence type="ECO:0000313" key="1">
    <source>
        <dbReference type="EMBL" id="MBM7614443.1"/>
    </source>
</evidence>
<dbReference type="EMBL" id="JAFBEE010000004">
    <property type="protein sequence ID" value="MBM7614443.1"/>
    <property type="molecule type" value="Genomic_DNA"/>
</dbReference>
<sequence>MEPIGIVYGFLSFYGAKGLFKKVRQPLRRAVVSTTSQILHGLDTLKEQAYEVKEGFEDVVAEAQYENMLRKHSQINPDQEFGGMEDDVIS</sequence>
<proteinExistence type="predicted"/>
<gene>
    <name evidence="1" type="ORF">JOC73_000954</name>
</gene>
<comment type="caution">
    <text evidence="1">The sequence shown here is derived from an EMBL/GenBank/DDBJ whole genome shotgun (WGS) entry which is preliminary data.</text>
</comment>
<organism evidence="1 2">
    <name type="scientific">Alkaliphilus hydrothermalis</name>
    <dbReference type="NCBI Taxonomy" id="1482730"/>
    <lineage>
        <taxon>Bacteria</taxon>
        <taxon>Bacillati</taxon>
        <taxon>Bacillota</taxon>
        <taxon>Clostridia</taxon>
        <taxon>Peptostreptococcales</taxon>
        <taxon>Natronincolaceae</taxon>
        <taxon>Alkaliphilus</taxon>
    </lineage>
</organism>
<dbReference type="RefSeq" id="WP_204400709.1">
    <property type="nucleotide sequence ID" value="NZ_JAFBEE010000004.1"/>
</dbReference>
<accession>A0ABS2NNC0</accession>
<evidence type="ECO:0008006" key="3">
    <source>
        <dbReference type="Google" id="ProtNLM"/>
    </source>
</evidence>